<dbReference type="InterPro" id="IPR003362">
    <property type="entry name" value="Bact_transf"/>
</dbReference>
<dbReference type="Pfam" id="PF02397">
    <property type="entry name" value="Bac_transf"/>
    <property type="match status" value="1"/>
</dbReference>
<evidence type="ECO:0000313" key="4">
    <source>
        <dbReference type="EMBL" id="MCW3787464.1"/>
    </source>
</evidence>
<evidence type="ECO:0000256" key="2">
    <source>
        <dbReference type="SAM" id="Phobius"/>
    </source>
</evidence>
<organism evidence="4 5">
    <name type="scientific">Plebeiibacterium sediminum</name>
    <dbReference type="NCBI Taxonomy" id="2992112"/>
    <lineage>
        <taxon>Bacteria</taxon>
        <taxon>Pseudomonadati</taxon>
        <taxon>Bacteroidota</taxon>
        <taxon>Bacteroidia</taxon>
        <taxon>Marinilabiliales</taxon>
        <taxon>Marinilabiliaceae</taxon>
        <taxon>Plebeiibacterium</taxon>
    </lineage>
</organism>
<dbReference type="Proteomes" id="UP001209229">
    <property type="component" value="Unassembled WGS sequence"/>
</dbReference>
<dbReference type="RefSeq" id="WP_301191029.1">
    <property type="nucleotide sequence ID" value="NZ_JAPDPJ010000030.1"/>
</dbReference>
<dbReference type="PANTHER" id="PTHR30576:SF0">
    <property type="entry name" value="UNDECAPRENYL-PHOSPHATE N-ACETYLGALACTOSAMINYL 1-PHOSPHATE TRANSFERASE-RELATED"/>
    <property type="match status" value="1"/>
</dbReference>
<evidence type="ECO:0000256" key="1">
    <source>
        <dbReference type="ARBA" id="ARBA00006464"/>
    </source>
</evidence>
<gene>
    <name evidence="4" type="ORF">OM075_13370</name>
</gene>
<dbReference type="AlphaFoldDB" id="A0AAE3M5Z9"/>
<comment type="caution">
    <text evidence="4">The sequence shown here is derived from an EMBL/GenBank/DDBJ whole genome shotgun (WGS) entry which is preliminary data.</text>
</comment>
<dbReference type="GO" id="GO:0016780">
    <property type="term" value="F:phosphotransferase activity, for other substituted phosphate groups"/>
    <property type="evidence" value="ECO:0007669"/>
    <property type="project" value="TreeGrafter"/>
</dbReference>
<feature type="domain" description="Bacterial sugar transferase" evidence="3">
    <location>
        <begin position="133"/>
        <end position="364"/>
    </location>
</feature>
<evidence type="ECO:0000259" key="3">
    <source>
        <dbReference type="Pfam" id="PF02397"/>
    </source>
</evidence>
<dbReference type="EMBL" id="JAPDPJ010000030">
    <property type="protein sequence ID" value="MCW3787464.1"/>
    <property type="molecule type" value="Genomic_DNA"/>
</dbReference>
<name>A0AAE3M5Z9_9BACT</name>
<sequence>MAINLQYYGPDKNIFENFKKSVLFDVNQEFTFSTKLNLSYNTDVVVLQVWGNKSQQIFQIQEVKRKLVDVDIIFVVIGEKDNLLIYLQQGAHEVFEDTTSLQNIERRLKFLIDHPIIELHNNEVDEFKIPLWKRIFDICFAGINLILLTPLFILIAVLIRIESKGPIFYASKRVGAGYKVFNFYKFRSMYQDADKRVQDLLKQNQYNGQEPSEKMVSPAKINSTILYDDNGEVNEEEFLDRKKVLEQKAFFKLNNDPRITKVGRFIRNTSIDELPQFINVLKGDMSIVGNRPLPLYEAEKLTKDPWIKRYLAPAGLTGLWQVTARAKNTTMSAEERKMLDVTYANNYNLWTDLVIIFKTIPAMLQHENV</sequence>
<protein>
    <submittedName>
        <fullName evidence="4">Sugar transferase</fullName>
    </submittedName>
</protein>
<keyword evidence="2" id="KW-0472">Membrane</keyword>
<reference evidence="4" key="1">
    <citation type="submission" date="2022-10" db="EMBL/GenBank/DDBJ databases">
        <authorList>
            <person name="Yu W.X."/>
        </authorList>
    </citation>
    <scope>NUCLEOTIDE SEQUENCE</scope>
    <source>
        <strain evidence="4">AAT</strain>
    </source>
</reference>
<keyword evidence="5" id="KW-1185">Reference proteome</keyword>
<proteinExistence type="inferred from homology"/>
<keyword evidence="2" id="KW-0812">Transmembrane</keyword>
<feature type="transmembrane region" description="Helical" evidence="2">
    <location>
        <begin position="138"/>
        <end position="159"/>
    </location>
</feature>
<keyword evidence="2" id="KW-1133">Transmembrane helix</keyword>
<evidence type="ECO:0000313" key="5">
    <source>
        <dbReference type="Proteomes" id="UP001209229"/>
    </source>
</evidence>
<comment type="similarity">
    <text evidence="1">Belongs to the bacterial sugar transferase family.</text>
</comment>
<keyword evidence="4" id="KW-0808">Transferase</keyword>
<dbReference type="PANTHER" id="PTHR30576">
    <property type="entry name" value="COLANIC BIOSYNTHESIS UDP-GLUCOSE LIPID CARRIER TRANSFERASE"/>
    <property type="match status" value="1"/>
</dbReference>
<accession>A0AAE3M5Z9</accession>